<proteinExistence type="predicted"/>
<dbReference type="AlphaFoldDB" id="A0A0S7XL27"/>
<organism evidence="1 2">
    <name type="scientific">candidate division KD3-62 bacterium DG_56</name>
    <dbReference type="NCBI Taxonomy" id="1704032"/>
    <lineage>
        <taxon>Bacteria</taxon>
        <taxon>candidate division KD3-62</taxon>
    </lineage>
</organism>
<gene>
    <name evidence="1" type="ORF">AMK68_04485</name>
</gene>
<protein>
    <submittedName>
        <fullName evidence="1">Uncharacterized protein</fullName>
    </submittedName>
</protein>
<evidence type="ECO:0000313" key="1">
    <source>
        <dbReference type="EMBL" id="KPJ62793.1"/>
    </source>
</evidence>
<name>A0A0S7XL27_9BACT</name>
<sequence length="82" mass="8861">MPLAARVLLVKDNCMSRSSVTALPNIVVVPPGPESQRIHAEASRHMKGYSSQVRLFPVVFESGRGVTLTDVDGNTYIDFSSG</sequence>
<comment type="caution">
    <text evidence="1">The sequence shown here is derived from an EMBL/GenBank/DDBJ whole genome shotgun (WGS) entry which is preliminary data.</text>
</comment>
<dbReference type="EMBL" id="LIZY01000102">
    <property type="protein sequence ID" value="KPJ62793.1"/>
    <property type="molecule type" value="Genomic_DNA"/>
</dbReference>
<dbReference type="Gene3D" id="3.90.1150.10">
    <property type="entry name" value="Aspartate Aminotransferase, domain 1"/>
    <property type="match status" value="1"/>
</dbReference>
<accession>A0A0S7XL27</accession>
<dbReference type="Proteomes" id="UP000052020">
    <property type="component" value="Unassembled WGS sequence"/>
</dbReference>
<evidence type="ECO:0000313" key="2">
    <source>
        <dbReference type="Proteomes" id="UP000052020"/>
    </source>
</evidence>
<dbReference type="InterPro" id="IPR015424">
    <property type="entry name" value="PyrdxlP-dep_Trfase"/>
</dbReference>
<reference evidence="1 2" key="1">
    <citation type="journal article" date="2015" name="Microbiome">
        <title>Genomic resolution of linkages in carbon, nitrogen, and sulfur cycling among widespread estuary sediment bacteria.</title>
        <authorList>
            <person name="Baker B.J."/>
            <person name="Lazar C.S."/>
            <person name="Teske A.P."/>
            <person name="Dick G.J."/>
        </authorList>
    </citation>
    <scope>NUCLEOTIDE SEQUENCE [LARGE SCALE GENOMIC DNA]</scope>
    <source>
        <strain evidence="1">DG_56</strain>
    </source>
</reference>
<dbReference type="SUPFAM" id="SSF53383">
    <property type="entry name" value="PLP-dependent transferases"/>
    <property type="match status" value="1"/>
</dbReference>
<dbReference type="InterPro" id="IPR015422">
    <property type="entry name" value="PyrdxlP-dep_Trfase_small"/>
</dbReference>